<dbReference type="InterPro" id="IPR000073">
    <property type="entry name" value="AB_hydrolase_1"/>
</dbReference>
<accession>A0A8J3N751</accession>
<keyword evidence="4" id="KW-1185">Reference proteome</keyword>
<dbReference type="PRINTS" id="PR00111">
    <property type="entry name" value="ABHYDROLASE"/>
</dbReference>
<gene>
    <name evidence="3" type="ORF">KSF_081580</name>
</gene>
<proteinExistence type="predicted"/>
<organism evidence="3 4">
    <name type="scientific">Reticulibacter mediterranei</name>
    <dbReference type="NCBI Taxonomy" id="2778369"/>
    <lineage>
        <taxon>Bacteria</taxon>
        <taxon>Bacillati</taxon>
        <taxon>Chloroflexota</taxon>
        <taxon>Ktedonobacteria</taxon>
        <taxon>Ktedonobacterales</taxon>
        <taxon>Reticulibacteraceae</taxon>
        <taxon>Reticulibacter</taxon>
    </lineage>
</organism>
<dbReference type="GO" id="GO:0016787">
    <property type="term" value="F:hydrolase activity"/>
    <property type="evidence" value="ECO:0007669"/>
    <property type="project" value="UniProtKB-KW"/>
</dbReference>
<evidence type="ECO:0000313" key="4">
    <source>
        <dbReference type="Proteomes" id="UP000597444"/>
    </source>
</evidence>
<keyword evidence="1 3" id="KW-0378">Hydrolase</keyword>
<name>A0A8J3N751_9CHLR</name>
<dbReference type="EMBL" id="BNJK01000002">
    <property type="protein sequence ID" value="GHO98110.1"/>
    <property type="molecule type" value="Genomic_DNA"/>
</dbReference>
<dbReference type="RefSeq" id="WP_220208875.1">
    <property type="nucleotide sequence ID" value="NZ_BNJK01000002.1"/>
</dbReference>
<dbReference type="Proteomes" id="UP000597444">
    <property type="component" value="Unassembled WGS sequence"/>
</dbReference>
<evidence type="ECO:0000259" key="2">
    <source>
        <dbReference type="Pfam" id="PF00561"/>
    </source>
</evidence>
<evidence type="ECO:0000256" key="1">
    <source>
        <dbReference type="ARBA" id="ARBA00022801"/>
    </source>
</evidence>
<evidence type="ECO:0000313" key="3">
    <source>
        <dbReference type="EMBL" id="GHO98110.1"/>
    </source>
</evidence>
<comment type="caution">
    <text evidence="3">The sequence shown here is derived from an EMBL/GenBank/DDBJ whole genome shotgun (WGS) entry which is preliminary data.</text>
</comment>
<feature type="domain" description="AB hydrolase-1" evidence="2">
    <location>
        <begin position="29"/>
        <end position="153"/>
    </location>
</feature>
<dbReference type="GO" id="GO:0016020">
    <property type="term" value="C:membrane"/>
    <property type="evidence" value="ECO:0007669"/>
    <property type="project" value="TreeGrafter"/>
</dbReference>
<dbReference type="InterPro" id="IPR029058">
    <property type="entry name" value="AB_hydrolase_fold"/>
</dbReference>
<dbReference type="SUPFAM" id="SSF53474">
    <property type="entry name" value="alpha/beta-Hydrolases"/>
    <property type="match status" value="1"/>
</dbReference>
<dbReference type="InterPro" id="IPR050266">
    <property type="entry name" value="AB_hydrolase_sf"/>
</dbReference>
<sequence length="268" mass="29909">MNDIVTTHQQIARDTTTIHYWLAGPVGRPLLVFTHGGMMDHHMFDAQLAAVASEYRVLLWDVRGHGQSQPLGIDGVLSLRTIVDDLLAIVDQLGYQRACFIGQSFGANITQELAFLHPERVSALVIIGAYCITAKAPPALEQRRAQIGLNDVPAENLKQFLANTVAVRPEVKAYVLEACAPPETWSALRRSIPTFFHEEASYRISVPFLLTRGDQDALTDVAQQAPLWAQREPNCRYIVIPDAGHNANQDNPEFFNRELLAFLHDFVE</sequence>
<dbReference type="Pfam" id="PF00561">
    <property type="entry name" value="Abhydrolase_1"/>
    <property type="match status" value="1"/>
</dbReference>
<protein>
    <submittedName>
        <fullName evidence="3">Alpha/beta hydrolase</fullName>
    </submittedName>
</protein>
<reference evidence="3" key="1">
    <citation type="submission" date="2020-10" db="EMBL/GenBank/DDBJ databases">
        <title>Taxonomic study of unclassified bacteria belonging to the class Ktedonobacteria.</title>
        <authorList>
            <person name="Yabe S."/>
            <person name="Wang C.M."/>
            <person name="Zheng Y."/>
            <person name="Sakai Y."/>
            <person name="Cavaletti L."/>
            <person name="Monciardini P."/>
            <person name="Donadio S."/>
        </authorList>
    </citation>
    <scope>NUCLEOTIDE SEQUENCE</scope>
    <source>
        <strain evidence="3">ID150040</strain>
    </source>
</reference>
<dbReference type="PANTHER" id="PTHR43798:SF31">
    <property type="entry name" value="AB HYDROLASE SUPERFAMILY PROTEIN YCLE"/>
    <property type="match status" value="1"/>
</dbReference>
<dbReference type="AlphaFoldDB" id="A0A8J3N751"/>
<dbReference type="Gene3D" id="3.40.50.1820">
    <property type="entry name" value="alpha/beta hydrolase"/>
    <property type="match status" value="1"/>
</dbReference>
<dbReference type="PANTHER" id="PTHR43798">
    <property type="entry name" value="MONOACYLGLYCEROL LIPASE"/>
    <property type="match status" value="1"/>
</dbReference>